<organism evidence="2 3">
    <name type="scientific">Hyalella azteca</name>
    <name type="common">Amphipod</name>
    <dbReference type="NCBI Taxonomy" id="294128"/>
    <lineage>
        <taxon>Eukaryota</taxon>
        <taxon>Metazoa</taxon>
        <taxon>Ecdysozoa</taxon>
        <taxon>Arthropoda</taxon>
        <taxon>Crustacea</taxon>
        <taxon>Multicrustacea</taxon>
        <taxon>Malacostraca</taxon>
        <taxon>Eumalacostraca</taxon>
        <taxon>Peracarida</taxon>
        <taxon>Amphipoda</taxon>
        <taxon>Senticaudata</taxon>
        <taxon>Talitrida</taxon>
        <taxon>Talitroidea</taxon>
        <taxon>Hyalellidae</taxon>
        <taxon>Hyalella</taxon>
    </lineage>
</organism>
<keyword evidence="1" id="KW-1133">Transmembrane helix</keyword>
<accession>A0A8B7NRW0</accession>
<name>A0A8B7NRW0_HYAAZ</name>
<feature type="transmembrane region" description="Helical" evidence="1">
    <location>
        <begin position="58"/>
        <end position="77"/>
    </location>
</feature>
<dbReference type="CTD" id="129787"/>
<keyword evidence="1 3" id="KW-0812">Transmembrane</keyword>
<dbReference type="GeneID" id="108672608"/>
<gene>
    <name evidence="3" type="primary">LOC108672608</name>
</gene>
<reference evidence="3" key="1">
    <citation type="submission" date="2025-08" db="UniProtKB">
        <authorList>
            <consortium name="RefSeq"/>
        </authorList>
    </citation>
    <scope>IDENTIFICATION</scope>
    <source>
        <tissue evidence="3">Whole organism</tissue>
    </source>
</reference>
<protein>
    <submittedName>
        <fullName evidence="3">Transmembrane protein 18</fullName>
    </submittedName>
</protein>
<dbReference type="OMA" id="NEWAANN"/>
<dbReference type="Pfam" id="PF14770">
    <property type="entry name" value="TMEM18"/>
    <property type="match status" value="1"/>
</dbReference>
<feature type="transmembrane region" description="Helical" evidence="1">
    <location>
        <begin position="97"/>
        <end position="122"/>
    </location>
</feature>
<evidence type="ECO:0000313" key="3">
    <source>
        <dbReference type="RefSeq" id="XP_018015801.1"/>
    </source>
</evidence>
<sequence length="151" mass="17414">MDHDDIFLDSSSFVATDQITGIWSFLMSIDWSEGWLQATLASYIILIVTILLLRHFFYVLVGLFLLILSVVYNAETINKYGAQNWNKFSRQQYFDSSGMFISLVFSLPLICISLFIMILWVYQSAHLLISLKRKELIGHAECSTSKNKKDQ</sequence>
<dbReference type="KEGG" id="hazt:108672608"/>
<feature type="transmembrane region" description="Helical" evidence="1">
    <location>
        <begin position="34"/>
        <end position="53"/>
    </location>
</feature>
<dbReference type="InterPro" id="IPR026721">
    <property type="entry name" value="TMEM18"/>
</dbReference>
<dbReference type="RefSeq" id="XP_018015801.1">
    <property type="nucleotide sequence ID" value="XM_018160312.2"/>
</dbReference>
<evidence type="ECO:0000256" key="1">
    <source>
        <dbReference type="SAM" id="Phobius"/>
    </source>
</evidence>
<dbReference type="AlphaFoldDB" id="A0A8B7NRW0"/>
<proteinExistence type="predicted"/>
<evidence type="ECO:0000313" key="2">
    <source>
        <dbReference type="Proteomes" id="UP000694843"/>
    </source>
</evidence>
<dbReference type="OrthoDB" id="411535at2759"/>
<dbReference type="Proteomes" id="UP000694843">
    <property type="component" value="Unplaced"/>
</dbReference>
<keyword evidence="2" id="KW-1185">Reference proteome</keyword>
<keyword evidence="1" id="KW-0472">Membrane</keyword>